<dbReference type="GO" id="GO:0043565">
    <property type="term" value="F:sequence-specific DNA binding"/>
    <property type="evidence" value="ECO:0007669"/>
    <property type="project" value="InterPro"/>
</dbReference>
<gene>
    <name evidence="7" type="primary">ripA</name>
    <name evidence="7" type="ORF">PSM7751_00575</name>
</gene>
<dbReference type="InterPro" id="IPR014710">
    <property type="entry name" value="RmlC-like_jellyroll"/>
</dbReference>
<keyword evidence="1" id="KW-0678">Repressor</keyword>
<dbReference type="Gene3D" id="1.10.10.60">
    <property type="entry name" value="Homeodomain-like"/>
    <property type="match status" value="1"/>
</dbReference>
<dbReference type="AlphaFoldDB" id="A0A1X6YF63"/>
<dbReference type="GO" id="GO:0003700">
    <property type="term" value="F:DNA-binding transcription factor activity"/>
    <property type="evidence" value="ECO:0007669"/>
    <property type="project" value="InterPro"/>
</dbReference>
<sequence>MIYQYIMSKDVEFRPLLRSDSPGALVDPARPVTAHGRPIEAGRRVMPHAHPRAQLIMILSGVMRLEAGSDTWIVPSGHCAWVPGGLEHALSSETDMETCNAFIDPAHAGVARAETACRVLRLTPLLREMAARLSEAGRNGSAAPEWQRLGLALIDEIARLEVSDLGLPGGRDPRLVRLTRHLNRTPAEPRGLGELARAVAGSSERSLARLFREETGLSYRQWRTRQRMLVAMQALDQGQSSAEVATTLGYGSASAFIAAFRRTLGTPPQQARRRMTRAGQAARRSGPPSGGGSA</sequence>
<dbReference type="Proteomes" id="UP000193963">
    <property type="component" value="Unassembled WGS sequence"/>
</dbReference>
<evidence type="ECO:0000259" key="6">
    <source>
        <dbReference type="PROSITE" id="PS01124"/>
    </source>
</evidence>
<protein>
    <submittedName>
        <fullName evidence="7">HTH-type transcriptional repressor of iron proteins A</fullName>
    </submittedName>
</protein>
<dbReference type="InterPro" id="IPR013096">
    <property type="entry name" value="Cupin_2"/>
</dbReference>
<dbReference type="InterPro" id="IPR018060">
    <property type="entry name" value="HTH_AraC"/>
</dbReference>
<dbReference type="InterPro" id="IPR009057">
    <property type="entry name" value="Homeodomain-like_sf"/>
</dbReference>
<dbReference type="FunFam" id="1.10.10.60:FF:000132">
    <property type="entry name" value="AraC family transcriptional regulator"/>
    <property type="match status" value="1"/>
</dbReference>
<dbReference type="Gene3D" id="2.60.120.10">
    <property type="entry name" value="Jelly Rolls"/>
    <property type="match status" value="1"/>
</dbReference>
<keyword evidence="3" id="KW-0238">DNA-binding</keyword>
<keyword evidence="2" id="KW-0805">Transcription regulation</keyword>
<evidence type="ECO:0000256" key="4">
    <source>
        <dbReference type="ARBA" id="ARBA00023163"/>
    </source>
</evidence>
<evidence type="ECO:0000313" key="8">
    <source>
        <dbReference type="Proteomes" id="UP000193963"/>
    </source>
</evidence>
<dbReference type="EMBL" id="FWFN01000001">
    <property type="protein sequence ID" value="SLN17710.1"/>
    <property type="molecule type" value="Genomic_DNA"/>
</dbReference>
<dbReference type="RefSeq" id="WP_198431831.1">
    <property type="nucleotide sequence ID" value="NZ_FWFN01000001.1"/>
</dbReference>
<evidence type="ECO:0000256" key="1">
    <source>
        <dbReference type="ARBA" id="ARBA00022491"/>
    </source>
</evidence>
<dbReference type="PROSITE" id="PS01124">
    <property type="entry name" value="HTH_ARAC_FAMILY_2"/>
    <property type="match status" value="1"/>
</dbReference>
<dbReference type="Pfam" id="PF07883">
    <property type="entry name" value="Cupin_2"/>
    <property type="match status" value="1"/>
</dbReference>
<evidence type="ECO:0000256" key="2">
    <source>
        <dbReference type="ARBA" id="ARBA00023015"/>
    </source>
</evidence>
<dbReference type="PANTHER" id="PTHR11019">
    <property type="entry name" value="HTH-TYPE TRANSCRIPTIONAL REGULATOR NIMR"/>
    <property type="match status" value="1"/>
</dbReference>
<dbReference type="SUPFAM" id="SSF51182">
    <property type="entry name" value="RmlC-like cupins"/>
    <property type="match status" value="1"/>
</dbReference>
<accession>A0A1X6YF63</accession>
<name>A0A1X6YF63_9RHOB</name>
<proteinExistence type="predicted"/>
<evidence type="ECO:0000313" key="7">
    <source>
        <dbReference type="EMBL" id="SLN17710.1"/>
    </source>
</evidence>
<organism evidence="7 8">
    <name type="scientific">Pseudooceanicola marinus</name>
    <dbReference type="NCBI Taxonomy" id="396013"/>
    <lineage>
        <taxon>Bacteria</taxon>
        <taxon>Pseudomonadati</taxon>
        <taxon>Pseudomonadota</taxon>
        <taxon>Alphaproteobacteria</taxon>
        <taxon>Rhodobacterales</taxon>
        <taxon>Paracoccaceae</taxon>
        <taxon>Pseudooceanicola</taxon>
    </lineage>
</organism>
<reference evidence="7 8" key="1">
    <citation type="submission" date="2017-03" db="EMBL/GenBank/DDBJ databases">
        <authorList>
            <person name="Afonso C.L."/>
            <person name="Miller P.J."/>
            <person name="Scott M.A."/>
            <person name="Spackman E."/>
            <person name="Goraichik I."/>
            <person name="Dimitrov K.M."/>
            <person name="Suarez D.L."/>
            <person name="Swayne D.E."/>
        </authorList>
    </citation>
    <scope>NUCLEOTIDE SEQUENCE [LARGE SCALE GENOMIC DNA]</scope>
    <source>
        <strain evidence="7 8">CECT 7751</strain>
    </source>
</reference>
<dbReference type="PANTHER" id="PTHR11019:SF199">
    <property type="entry name" value="HTH-TYPE TRANSCRIPTIONAL REGULATOR NIMR"/>
    <property type="match status" value="1"/>
</dbReference>
<keyword evidence="8" id="KW-1185">Reference proteome</keyword>
<dbReference type="Pfam" id="PF12833">
    <property type="entry name" value="HTH_18"/>
    <property type="match status" value="1"/>
</dbReference>
<evidence type="ECO:0000256" key="5">
    <source>
        <dbReference type="SAM" id="MobiDB-lite"/>
    </source>
</evidence>
<dbReference type="CDD" id="cd06124">
    <property type="entry name" value="cupin_NimR-like_N"/>
    <property type="match status" value="1"/>
</dbReference>
<evidence type="ECO:0000256" key="3">
    <source>
        <dbReference type="ARBA" id="ARBA00023125"/>
    </source>
</evidence>
<dbReference type="SMART" id="SM00342">
    <property type="entry name" value="HTH_ARAC"/>
    <property type="match status" value="1"/>
</dbReference>
<dbReference type="InterPro" id="IPR011051">
    <property type="entry name" value="RmlC_Cupin_sf"/>
</dbReference>
<keyword evidence="4" id="KW-0804">Transcription</keyword>
<feature type="domain" description="HTH araC/xylS-type" evidence="6">
    <location>
        <begin position="200"/>
        <end position="274"/>
    </location>
</feature>
<feature type="region of interest" description="Disordered" evidence="5">
    <location>
        <begin position="265"/>
        <end position="294"/>
    </location>
</feature>
<dbReference type="SUPFAM" id="SSF46689">
    <property type="entry name" value="Homeodomain-like"/>
    <property type="match status" value="1"/>
</dbReference>